<dbReference type="HOGENOM" id="CLU_391723_0_0_14"/>
<feature type="compositionally biased region" description="Polar residues" evidence="1">
    <location>
        <begin position="405"/>
        <end position="420"/>
    </location>
</feature>
<protein>
    <submittedName>
        <fullName evidence="2">Uncharacterized protein</fullName>
    </submittedName>
</protein>
<dbReference type="PATRIC" id="fig|1403316.3.peg.464"/>
<evidence type="ECO:0000256" key="1">
    <source>
        <dbReference type="SAM" id="MobiDB-lite"/>
    </source>
</evidence>
<feature type="compositionally biased region" description="Polar residues" evidence="1">
    <location>
        <begin position="661"/>
        <end position="674"/>
    </location>
</feature>
<feature type="region of interest" description="Disordered" evidence="1">
    <location>
        <begin position="586"/>
        <end position="609"/>
    </location>
</feature>
<feature type="region of interest" description="Disordered" evidence="1">
    <location>
        <begin position="657"/>
        <end position="677"/>
    </location>
</feature>
<keyword evidence="3" id="KW-1185">Reference proteome</keyword>
<proteinExistence type="predicted"/>
<dbReference type="EMBL" id="CP006771">
    <property type="protein sequence ID" value="AGX89233.1"/>
    <property type="molecule type" value="Genomic_DNA"/>
</dbReference>
<dbReference type="KEGG" id="mpv:PRV_02485"/>
<dbReference type="RefSeq" id="WP_022770316.1">
    <property type="nucleotide sequence ID" value="NC_022575.1"/>
</dbReference>
<feature type="region of interest" description="Disordered" evidence="1">
    <location>
        <begin position="390"/>
        <end position="424"/>
    </location>
</feature>
<name>U5NG43_9MOLU</name>
<reference evidence="2 3" key="1">
    <citation type="journal article" date="2013" name="Genome Announc.">
        <title>Genome Sequence of Mycoplasma parvum (Formerly Eperythrozoon parvum), a Diminutive Hemoplasma of the Pig.</title>
        <authorList>
            <person name="do Nascimento N.C."/>
            <person name="Dos Santos A.P."/>
            <person name="Chu Y."/>
            <person name="Guimaraes A.M."/>
            <person name="Pagliaro A."/>
            <person name="Messick J.B."/>
        </authorList>
    </citation>
    <scope>NUCLEOTIDE SEQUENCE [LARGE SCALE GENOMIC DNA]</scope>
    <source>
        <strain evidence="2 3">Indiana</strain>
    </source>
</reference>
<dbReference type="AlphaFoldDB" id="U5NG43"/>
<feature type="region of interest" description="Disordered" evidence="1">
    <location>
        <begin position="462"/>
        <end position="489"/>
    </location>
</feature>
<sequence length="704" mass="80686">MAAFPCAKHLLSISLLGGVSASGGSTIYFAKYGIDGNETKEMVISYPQKNLKNGHLQEKVYRYQKTEPIAQKIKEEVFVLEDKRFSSDRNKNVEEGNSLVISFPEEKRNEVPLTYSSTTTTFSSLSPKSQIITSTELQNNSNKISSNVVSDTVKELKFRESEEESSNSVEMKISWDSDKEVNLSNQIKNSSIVESTVQKVVIPSKRQESFEITTNELQPRLEEAKKEIVNKEIQMIFPSDNVNLESKVYDSNINGQNVSKIFSPQEQKIHSEEITVNYQIPSIEFLRKEEKNFVGTDIENIYFSNKIPEIEGKIFSPIISNESNWEETNFIQKDEAEAPIILKGFVVKDKSIKNKFSNKVATYLASTLKKQKWSKNPYCSIVSARTAKKRKSIEKAKASRKSSKDYQQNSSHVSAHNKNVLSPEKQIKKEKLDNSANHIQKQTIIINNKVEGATEIISILTTQTPERDQSSKNKNSNSQQASTSLKTNSTNQVSYSSLIIENSPSTTKTLIKKTKNTVQSNSTLNKGSQIMQKSMPSQNNIKTVPFQYFCRGHVHSPWRVPLYKKDLCPEDIKWMANPQVQKNITKRHSQRTQQSNHHHLNSSSNVQHRHKEMGLMANPQTEKYLSRSSAKRYLNYTQSTNYHNNNNYQSHLQHYRRHSHLNPQHKNSRSSSCFDKNENRWQSPEIKKYSFSWSRSNSHKKINF</sequence>
<gene>
    <name evidence="2" type="ORF">PRV_02485</name>
</gene>
<organism evidence="2 3">
    <name type="scientific">Mycoplasma parvum str. Indiana</name>
    <dbReference type="NCBI Taxonomy" id="1403316"/>
    <lineage>
        <taxon>Bacteria</taxon>
        <taxon>Bacillati</taxon>
        <taxon>Mycoplasmatota</taxon>
        <taxon>Mollicutes</taxon>
        <taxon>Mycoplasmataceae</taxon>
        <taxon>Mycoplasma</taxon>
    </lineage>
</organism>
<dbReference type="Proteomes" id="UP000017119">
    <property type="component" value="Chromosome"/>
</dbReference>
<feature type="compositionally biased region" description="Basic residues" evidence="1">
    <location>
        <begin position="586"/>
        <end position="600"/>
    </location>
</feature>
<evidence type="ECO:0000313" key="3">
    <source>
        <dbReference type="Proteomes" id="UP000017119"/>
    </source>
</evidence>
<accession>U5NG43</accession>
<evidence type="ECO:0000313" key="2">
    <source>
        <dbReference type="EMBL" id="AGX89233.1"/>
    </source>
</evidence>